<keyword evidence="1" id="KW-0472">Membrane</keyword>
<keyword evidence="1" id="KW-1133">Transmembrane helix</keyword>
<keyword evidence="3" id="KW-1185">Reference proteome</keyword>
<feature type="transmembrane region" description="Helical" evidence="1">
    <location>
        <begin position="55"/>
        <end position="74"/>
    </location>
</feature>
<comment type="caution">
    <text evidence="2">The sequence shown here is derived from an EMBL/GenBank/DDBJ whole genome shotgun (WGS) entry which is preliminary data.</text>
</comment>
<protein>
    <submittedName>
        <fullName evidence="2">Uncharacterized protein</fullName>
    </submittedName>
</protein>
<dbReference type="Proteomes" id="UP001165378">
    <property type="component" value="Unassembled WGS sequence"/>
</dbReference>
<name>A0AA41TWB8_9ACTN</name>
<evidence type="ECO:0000313" key="3">
    <source>
        <dbReference type="Proteomes" id="UP001165378"/>
    </source>
</evidence>
<keyword evidence="1" id="KW-0812">Transmembrane</keyword>
<dbReference type="EMBL" id="JAKFHA010000001">
    <property type="protein sequence ID" value="MCF2525673.1"/>
    <property type="molecule type" value="Genomic_DNA"/>
</dbReference>
<reference evidence="2" key="1">
    <citation type="submission" date="2022-01" db="EMBL/GenBank/DDBJ databases">
        <title>Genome-Based Taxonomic Classification of the Phylum Actinobacteria.</title>
        <authorList>
            <person name="Gao Y."/>
        </authorList>
    </citation>
    <scope>NUCLEOTIDE SEQUENCE</scope>
    <source>
        <strain evidence="2">KLBMP 8922</strain>
    </source>
</reference>
<feature type="transmembrane region" description="Helical" evidence="1">
    <location>
        <begin position="86"/>
        <end position="105"/>
    </location>
</feature>
<accession>A0AA41TWB8</accession>
<gene>
    <name evidence="2" type="ORF">LZ495_00325</name>
</gene>
<dbReference type="RefSeq" id="WP_235049705.1">
    <property type="nucleotide sequence ID" value="NZ_JAKFHA010000001.1"/>
</dbReference>
<evidence type="ECO:0000313" key="2">
    <source>
        <dbReference type="EMBL" id="MCF2525673.1"/>
    </source>
</evidence>
<proteinExistence type="predicted"/>
<organism evidence="2 3">
    <name type="scientific">Yinghuangia soli</name>
    <dbReference type="NCBI Taxonomy" id="2908204"/>
    <lineage>
        <taxon>Bacteria</taxon>
        <taxon>Bacillati</taxon>
        <taxon>Actinomycetota</taxon>
        <taxon>Actinomycetes</taxon>
        <taxon>Kitasatosporales</taxon>
        <taxon>Streptomycetaceae</taxon>
        <taxon>Yinghuangia</taxon>
    </lineage>
</organism>
<evidence type="ECO:0000256" key="1">
    <source>
        <dbReference type="SAM" id="Phobius"/>
    </source>
</evidence>
<dbReference type="AlphaFoldDB" id="A0AA41TWB8"/>
<sequence>MILLVSLVFGALAAITLVAASTGYRGIACDPDRGYVFPEHVVRDPELNRRANQSVAFWCTGVSVLAVAPLFPLVQLMTDGVEGQSLTTSSATVLAAYGLGLVAMGRVPFELIKRYAAAPTGTPAGD</sequence>